<evidence type="ECO:0000313" key="1">
    <source>
        <dbReference type="EMBL" id="QCK14247.1"/>
    </source>
</evidence>
<protein>
    <submittedName>
        <fullName evidence="1">Uncharacterized protein</fullName>
    </submittedName>
</protein>
<reference evidence="1 2" key="1">
    <citation type="submission" date="2018-04" db="EMBL/GenBank/DDBJ databases">
        <title>Complete genome uncultured novel isolate.</title>
        <authorList>
            <person name="Merlino G."/>
        </authorList>
    </citation>
    <scope>NUCLEOTIDE SEQUENCE [LARGE SCALE GENOMIC DNA]</scope>
    <source>
        <strain evidence="2">R1DC9</strain>
    </source>
</reference>
<name>A0A4D7JHR5_9BACT</name>
<dbReference type="Pfam" id="PF21850">
    <property type="entry name" value="DUF6909"/>
    <property type="match status" value="2"/>
</dbReference>
<gene>
    <name evidence="1" type="ORF">DCC35_05555</name>
</gene>
<organism evidence="1 2">
    <name type="scientific">Mangrovivirga cuniculi</name>
    <dbReference type="NCBI Taxonomy" id="2715131"/>
    <lineage>
        <taxon>Bacteria</taxon>
        <taxon>Pseudomonadati</taxon>
        <taxon>Bacteroidota</taxon>
        <taxon>Cytophagia</taxon>
        <taxon>Cytophagales</taxon>
        <taxon>Mangrovivirgaceae</taxon>
        <taxon>Mangrovivirga</taxon>
    </lineage>
</organism>
<keyword evidence="2" id="KW-1185">Reference proteome</keyword>
<dbReference type="EMBL" id="CP028923">
    <property type="protein sequence ID" value="QCK14247.1"/>
    <property type="molecule type" value="Genomic_DNA"/>
</dbReference>
<accession>A0A4D7JHR5</accession>
<dbReference type="InterPro" id="IPR054204">
    <property type="entry name" value="DUF6909"/>
</dbReference>
<dbReference type="RefSeq" id="WP_137089839.1">
    <property type="nucleotide sequence ID" value="NZ_CP028923.1"/>
</dbReference>
<dbReference type="OrthoDB" id="9776951at2"/>
<dbReference type="KEGG" id="fpf:DCC35_05555"/>
<evidence type="ECO:0000313" key="2">
    <source>
        <dbReference type="Proteomes" id="UP000298616"/>
    </source>
</evidence>
<sequence>MSKPTIQRTKAQESRQAIERLYIVMRHLFYRGYYKPLGASGQALLNSLRVLSPEIYGSMNETEKVELDGLVYVIDRLPKGIEECRFVKLTSEEGYEHSTFEVIIPSKRRRNCYRVDRETMCIEVTRGRSEIYDILTHLTFMYNEALKIKNNATNEKGLKRREWEKLEDIVLRKGGKLNKDDREVAFTYLSTLLGRTYEETENAFLRLESNRAENNGLYQVVYWLGKLAILSEEDGVSREVSFTSTLRERIGHHIYGEQWADRIKSVLAKKDLLDRPIHIISANLHSVVNSIYAKAAISEFKKDEVSFDDMIVKIAKDDSGALQNSIYSYANKNGLTFIESRSGTNLSVQIIDTSKLPLTNVHEELGLDAKYIKQEKPVIFVMDYAFGEQAFETMDELLKPYYRDEEEIKMNIASISIMGKAGILEGDKGDIMTPSAHIFEGTTDNYPFRNDLTAEDFKDEKADAYEGPMVTVLGTSLQNKDILQYFKESSWKSIGLEMEGAHYQKAIQLASKIRGFIKEDVIVRYAYYASDNPLLTGKTLASGSLGMAGVRPTYLITKKILQKVFKPASNQNKNKEKMVTA</sequence>
<proteinExistence type="predicted"/>
<dbReference type="AlphaFoldDB" id="A0A4D7JHR5"/>
<dbReference type="Proteomes" id="UP000298616">
    <property type="component" value="Chromosome"/>
</dbReference>